<dbReference type="InterPro" id="IPR013783">
    <property type="entry name" value="Ig-like_fold"/>
</dbReference>
<dbReference type="Gene3D" id="2.60.40.10">
    <property type="entry name" value="Immunoglobulins"/>
    <property type="match status" value="1"/>
</dbReference>
<evidence type="ECO:0008006" key="3">
    <source>
        <dbReference type="Google" id="ProtNLM"/>
    </source>
</evidence>
<comment type="caution">
    <text evidence="1">The sequence shown here is derived from an EMBL/GenBank/DDBJ whole genome shotgun (WGS) entry which is preliminary data.</text>
</comment>
<dbReference type="Proteomes" id="UP000183071">
    <property type="component" value="Unassembled WGS sequence"/>
</dbReference>
<proteinExistence type="predicted"/>
<accession>A0A1H5FYK7</accession>
<name>A0A1H5FYK7_9FLAO</name>
<evidence type="ECO:0000313" key="1">
    <source>
        <dbReference type="EMBL" id="SEE08487.1"/>
    </source>
</evidence>
<protein>
    <recommendedName>
        <fullName evidence="3">Lipoprotein</fullName>
    </recommendedName>
</protein>
<evidence type="ECO:0000313" key="2">
    <source>
        <dbReference type="Proteomes" id="UP000183071"/>
    </source>
</evidence>
<reference evidence="1 2" key="1">
    <citation type="submission" date="2016-10" db="EMBL/GenBank/DDBJ databases">
        <authorList>
            <person name="Varghese N."/>
            <person name="Submissions S."/>
        </authorList>
    </citation>
    <scope>NUCLEOTIDE SEQUENCE [LARGE SCALE GENOMIC DNA]</scope>
    <source>
        <strain evidence="1 2">DSW-5</strain>
    </source>
</reference>
<organism evidence="1 2">
    <name type="scientific">Polaribacter dokdonensis DSW-5</name>
    <dbReference type="NCBI Taxonomy" id="1300348"/>
    <lineage>
        <taxon>Bacteria</taxon>
        <taxon>Pseudomonadati</taxon>
        <taxon>Bacteroidota</taxon>
        <taxon>Flavobacteriia</taxon>
        <taxon>Flavobacteriales</taxon>
        <taxon>Flavobacteriaceae</taxon>
    </lineage>
</organism>
<keyword evidence="2" id="KW-1185">Reference proteome</keyword>
<dbReference type="EMBL" id="FNUE01000001">
    <property type="protein sequence ID" value="SEE08487.1"/>
    <property type="molecule type" value="Genomic_DNA"/>
</dbReference>
<dbReference type="RefSeq" id="WP_074613512.1">
    <property type="nucleotide sequence ID" value="NZ_FNUE01000001.1"/>
</dbReference>
<dbReference type="PROSITE" id="PS51257">
    <property type="entry name" value="PROKAR_LIPOPROTEIN"/>
    <property type="match status" value="1"/>
</dbReference>
<sequence>MRKIITLSLLFMGVLASCVQEEHVKNVTFKVDTNGIVNIESLGIRGSFLPNQWRESFPLTDDDNDGIYEVNFKESTAVNSITFKFVKNGFDYELKNSENRQITFEYKPETLIYQTKFNDTLATITKK</sequence>
<gene>
    <name evidence="1" type="ORF">SAMN05444353_0652</name>
</gene>